<keyword evidence="14" id="KW-1185">Reference proteome</keyword>
<dbReference type="GO" id="GO:0009897">
    <property type="term" value="C:external side of plasma membrane"/>
    <property type="evidence" value="ECO:0007669"/>
    <property type="project" value="TreeGrafter"/>
</dbReference>
<comment type="subcellular location">
    <subcellularLocation>
        <location evidence="1">Cell membrane</location>
        <topology evidence="1">Single-pass type I membrane protein</topology>
    </subcellularLocation>
</comment>
<dbReference type="SUPFAM" id="SSF48726">
    <property type="entry name" value="Immunoglobulin"/>
    <property type="match status" value="1"/>
</dbReference>
<evidence type="ECO:0000256" key="8">
    <source>
        <dbReference type="ARBA" id="ARBA00023170"/>
    </source>
</evidence>
<keyword evidence="7" id="KW-1015">Disulfide bond</keyword>
<organism evidence="13 14">
    <name type="scientific">Chiloscyllium punctatum</name>
    <name type="common">Brownbanded bambooshark</name>
    <name type="synonym">Hemiscyllium punctatum</name>
    <dbReference type="NCBI Taxonomy" id="137246"/>
    <lineage>
        <taxon>Eukaryota</taxon>
        <taxon>Metazoa</taxon>
        <taxon>Chordata</taxon>
        <taxon>Craniata</taxon>
        <taxon>Vertebrata</taxon>
        <taxon>Chondrichthyes</taxon>
        <taxon>Elasmobranchii</taxon>
        <taxon>Galeomorphii</taxon>
        <taxon>Galeoidea</taxon>
        <taxon>Orectolobiformes</taxon>
        <taxon>Hemiscylliidae</taxon>
        <taxon>Chiloscyllium</taxon>
    </lineage>
</organism>
<dbReference type="GO" id="GO:0031295">
    <property type="term" value="P:T cell costimulation"/>
    <property type="evidence" value="ECO:0007669"/>
    <property type="project" value="TreeGrafter"/>
</dbReference>
<keyword evidence="6" id="KW-0472">Membrane</keyword>
<dbReference type="PANTHER" id="PTHR25466:SF4">
    <property type="entry name" value="T-LYMPHOCYTE ACTIVATION ANTIGEN CD80"/>
    <property type="match status" value="1"/>
</dbReference>
<dbReference type="GO" id="GO:0042102">
    <property type="term" value="P:positive regulation of T cell proliferation"/>
    <property type="evidence" value="ECO:0007669"/>
    <property type="project" value="TreeGrafter"/>
</dbReference>
<evidence type="ECO:0000256" key="4">
    <source>
        <dbReference type="ARBA" id="ARBA00022729"/>
    </source>
</evidence>
<protein>
    <recommendedName>
        <fullName evidence="12">Immunoglobulin V-set domain-containing protein</fullName>
    </recommendedName>
</protein>
<evidence type="ECO:0000256" key="2">
    <source>
        <dbReference type="ARBA" id="ARBA00022475"/>
    </source>
</evidence>
<evidence type="ECO:0000313" key="13">
    <source>
        <dbReference type="EMBL" id="GCC49015.1"/>
    </source>
</evidence>
<keyword evidence="5" id="KW-1133">Transmembrane helix</keyword>
<evidence type="ECO:0000259" key="12">
    <source>
        <dbReference type="Pfam" id="PF07686"/>
    </source>
</evidence>
<dbReference type="OrthoDB" id="9898017at2759"/>
<evidence type="ECO:0000256" key="11">
    <source>
        <dbReference type="SAM" id="SignalP"/>
    </source>
</evidence>
<accession>A0A401U2A2</accession>
<dbReference type="InterPro" id="IPR013783">
    <property type="entry name" value="Ig-like_fold"/>
</dbReference>
<dbReference type="Pfam" id="PF07686">
    <property type="entry name" value="V-set"/>
    <property type="match status" value="1"/>
</dbReference>
<sequence length="122" mass="13701">MFSFFLPPLVFPTASACNGVREQNVTGQVGGQVILPCYQNGAKRVYWQTEADSEVEVVNTFCAGAPCGKISARYVNRSHFLDEPLKGNFTLRLWALGPRDELTYQCVTQDPLLCHRFQINIE</sequence>
<dbReference type="Proteomes" id="UP000287033">
    <property type="component" value="Unassembled WGS sequence"/>
</dbReference>
<keyword evidence="9" id="KW-0325">Glycoprotein</keyword>
<dbReference type="GO" id="GO:0071222">
    <property type="term" value="P:cellular response to lipopolysaccharide"/>
    <property type="evidence" value="ECO:0007669"/>
    <property type="project" value="TreeGrafter"/>
</dbReference>
<keyword evidence="2" id="KW-1003">Cell membrane</keyword>
<proteinExistence type="predicted"/>
<evidence type="ECO:0000256" key="9">
    <source>
        <dbReference type="ARBA" id="ARBA00023180"/>
    </source>
</evidence>
<evidence type="ECO:0000256" key="6">
    <source>
        <dbReference type="ARBA" id="ARBA00023136"/>
    </source>
</evidence>
<evidence type="ECO:0000313" key="14">
    <source>
        <dbReference type="Proteomes" id="UP000287033"/>
    </source>
</evidence>
<evidence type="ECO:0000256" key="1">
    <source>
        <dbReference type="ARBA" id="ARBA00004251"/>
    </source>
</evidence>
<dbReference type="InterPro" id="IPR036179">
    <property type="entry name" value="Ig-like_dom_sf"/>
</dbReference>
<evidence type="ECO:0000256" key="7">
    <source>
        <dbReference type="ARBA" id="ARBA00023157"/>
    </source>
</evidence>
<dbReference type="GO" id="GO:0042130">
    <property type="term" value="P:negative regulation of T cell proliferation"/>
    <property type="evidence" value="ECO:0007669"/>
    <property type="project" value="TreeGrafter"/>
</dbReference>
<keyword evidence="3" id="KW-0812">Transmembrane</keyword>
<keyword evidence="8" id="KW-0675">Receptor</keyword>
<keyword evidence="10" id="KW-0393">Immunoglobulin domain</keyword>
<feature type="domain" description="Immunoglobulin V-set" evidence="12">
    <location>
        <begin position="22"/>
        <end position="108"/>
    </location>
</feature>
<evidence type="ECO:0000256" key="3">
    <source>
        <dbReference type="ARBA" id="ARBA00022692"/>
    </source>
</evidence>
<dbReference type="GO" id="GO:0006955">
    <property type="term" value="P:immune response"/>
    <property type="evidence" value="ECO:0007669"/>
    <property type="project" value="TreeGrafter"/>
</dbReference>
<feature type="non-terminal residue" evidence="13">
    <location>
        <position position="122"/>
    </location>
</feature>
<dbReference type="GO" id="GO:0007166">
    <property type="term" value="P:cell surface receptor signaling pathway"/>
    <property type="evidence" value="ECO:0007669"/>
    <property type="project" value="TreeGrafter"/>
</dbReference>
<keyword evidence="4 11" id="KW-0732">Signal</keyword>
<feature type="chain" id="PRO_5019023427" description="Immunoglobulin V-set domain-containing protein" evidence="11">
    <location>
        <begin position="17"/>
        <end position="122"/>
    </location>
</feature>
<reference evidence="13 14" key="1">
    <citation type="journal article" date="2018" name="Nat. Ecol. Evol.">
        <title>Shark genomes provide insights into elasmobranch evolution and the origin of vertebrates.</title>
        <authorList>
            <person name="Hara Y"/>
            <person name="Yamaguchi K"/>
            <person name="Onimaru K"/>
            <person name="Kadota M"/>
            <person name="Koyanagi M"/>
            <person name="Keeley SD"/>
            <person name="Tatsumi K"/>
            <person name="Tanaka K"/>
            <person name="Motone F"/>
            <person name="Kageyama Y"/>
            <person name="Nozu R"/>
            <person name="Adachi N"/>
            <person name="Nishimura O"/>
            <person name="Nakagawa R"/>
            <person name="Tanegashima C"/>
            <person name="Kiyatake I"/>
            <person name="Matsumoto R"/>
            <person name="Murakumo K"/>
            <person name="Nishida K"/>
            <person name="Terakita A"/>
            <person name="Kuratani S"/>
            <person name="Sato K"/>
            <person name="Hyodo S Kuraku.S."/>
        </authorList>
    </citation>
    <scope>NUCLEOTIDE SEQUENCE [LARGE SCALE GENOMIC DNA]</scope>
</reference>
<feature type="signal peptide" evidence="11">
    <location>
        <begin position="1"/>
        <end position="16"/>
    </location>
</feature>
<dbReference type="InterPro" id="IPR013106">
    <property type="entry name" value="Ig_V-set"/>
</dbReference>
<dbReference type="InterPro" id="IPR051713">
    <property type="entry name" value="T-cell_Activation_Regulation"/>
</dbReference>
<dbReference type="EMBL" id="BEZZ01254634">
    <property type="protein sequence ID" value="GCC49015.1"/>
    <property type="molecule type" value="Genomic_DNA"/>
</dbReference>
<name>A0A401U2A2_CHIPU</name>
<dbReference type="AlphaFoldDB" id="A0A401U2A2"/>
<evidence type="ECO:0000256" key="5">
    <source>
        <dbReference type="ARBA" id="ARBA00022989"/>
    </source>
</evidence>
<comment type="caution">
    <text evidence="13">The sequence shown here is derived from an EMBL/GenBank/DDBJ whole genome shotgun (WGS) entry which is preliminary data.</text>
</comment>
<evidence type="ECO:0000256" key="10">
    <source>
        <dbReference type="ARBA" id="ARBA00023319"/>
    </source>
</evidence>
<gene>
    <name evidence="13" type="ORF">chiPu_0033115</name>
</gene>
<dbReference type="Gene3D" id="2.60.40.10">
    <property type="entry name" value="Immunoglobulins"/>
    <property type="match status" value="1"/>
</dbReference>
<dbReference type="PANTHER" id="PTHR25466">
    <property type="entry name" value="T-LYMPHOCYTE ACTIVATION ANTIGEN"/>
    <property type="match status" value="1"/>
</dbReference>